<keyword evidence="7" id="KW-0472">Membrane</keyword>
<evidence type="ECO:0000256" key="3">
    <source>
        <dbReference type="ARBA" id="ARBA00022679"/>
    </source>
</evidence>
<dbReference type="Gene3D" id="3.90.550.50">
    <property type="match status" value="1"/>
</dbReference>
<organism evidence="9 10">
    <name type="scientific">Drosophila kikkawai</name>
    <name type="common">Fruit fly</name>
    <dbReference type="NCBI Taxonomy" id="30033"/>
    <lineage>
        <taxon>Eukaryota</taxon>
        <taxon>Metazoa</taxon>
        <taxon>Ecdysozoa</taxon>
        <taxon>Arthropoda</taxon>
        <taxon>Hexapoda</taxon>
        <taxon>Insecta</taxon>
        <taxon>Pterygota</taxon>
        <taxon>Neoptera</taxon>
        <taxon>Endopterygota</taxon>
        <taxon>Diptera</taxon>
        <taxon>Brachycera</taxon>
        <taxon>Muscomorpha</taxon>
        <taxon>Ephydroidea</taxon>
        <taxon>Drosophilidae</taxon>
        <taxon>Drosophila</taxon>
        <taxon>Sophophora</taxon>
    </lineage>
</organism>
<evidence type="ECO:0000256" key="2">
    <source>
        <dbReference type="ARBA" id="ARBA00022676"/>
    </source>
</evidence>
<gene>
    <name evidence="10" type="primary">fng</name>
</gene>
<accession>A0ABM3C5L5</accession>
<evidence type="ECO:0000313" key="9">
    <source>
        <dbReference type="Proteomes" id="UP001652661"/>
    </source>
</evidence>
<keyword evidence="3" id="KW-0808">Transferase</keyword>
<evidence type="ECO:0000313" key="10">
    <source>
        <dbReference type="RefSeq" id="XP_041631245.1"/>
    </source>
</evidence>
<dbReference type="RefSeq" id="XP_041631245.1">
    <property type="nucleotide sequence ID" value="XM_041775311.2"/>
</dbReference>
<keyword evidence="9" id="KW-1185">Reference proteome</keyword>
<evidence type="ECO:0000256" key="6">
    <source>
        <dbReference type="ARBA" id="ARBA00022989"/>
    </source>
</evidence>
<sequence length="236" mass="26576">MMSLTVLSLPQRFKRILQAMMLAVAVVYMTLLLYQSAYGYPGIQVPHSQVVDGGLASEPVTTHRDQLLQEYVQSSTPTQPGGAGAPAASPTTVIIRKDIRSFNFSDIEVSERPTATLLTELARRSRNGELLHDLSQRAVTATPQPPVTELDDIFISVKTTKNYHDTRLALIIKTWFQLARDQTWFFTDTDDHHYQEKTKGHLINTKCSQGHFRKALCCKMSAELDVFLESGKKLFY</sequence>
<evidence type="ECO:0000256" key="1">
    <source>
        <dbReference type="ARBA" id="ARBA00004606"/>
    </source>
</evidence>
<reference evidence="10" key="1">
    <citation type="submission" date="2025-08" db="UniProtKB">
        <authorList>
            <consortium name="RefSeq"/>
        </authorList>
    </citation>
    <scope>IDENTIFICATION</scope>
    <source>
        <strain evidence="10">14028-0561.14</strain>
        <tissue evidence="10">Whole fly</tissue>
    </source>
</reference>
<protein>
    <submittedName>
        <fullName evidence="10">Fringe glycosyltransferase isoform X2</fullName>
    </submittedName>
</protein>
<evidence type="ECO:0000256" key="5">
    <source>
        <dbReference type="ARBA" id="ARBA00022968"/>
    </source>
</evidence>
<dbReference type="GeneID" id="108080200"/>
<dbReference type="Proteomes" id="UP001652661">
    <property type="component" value="Chromosome 3L"/>
</dbReference>
<keyword evidence="4" id="KW-0812">Transmembrane</keyword>
<feature type="domain" description="Fringe-like glycosyltransferase" evidence="8">
    <location>
        <begin position="148"/>
        <end position="235"/>
    </location>
</feature>
<evidence type="ECO:0000259" key="8">
    <source>
        <dbReference type="Pfam" id="PF02434"/>
    </source>
</evidence>
<keyword evidence="6" id="KW-1133">Transmembrane helix</keyword>
<dbReference type="Pfam" id="PF02434">
    <property type="entry name" value="Fringe"/>
    <property type="match status" value="1"/>
</dbReference>
<name>A0ABM3C5L5_DROKI</name>
<proteinExistence type="predicted"/>
<evidence type="ECO:0000256" key="4">
    <source>
        <dbReference type="ARBA" id="ARBA00022692"/>
    </source>
</evidence>
<dbReference type="InterPro" id="IPR003378">
    <property type="entry name" value="Fringe-like_glycosylTrfase"/>
</dbReference>
<evidence type="ECO:0000256" key="7">
    <source>
        <dbReference type="ARBA" id="ARBA00023136"/>
    </source>
</evidence>
<keyword evidence="2" id="KW-0328">Glycosyltransferase</keyword>
<comment type="subcellular location">
    <subcellularLocation>
        <location evidence="1">Membrane</location>
        <topology evidence="1">Single-pass type II membrane protein</topology>
    </subcellularLocation>
</comment>
<keyword evidence="5" id="KW-0735">Signal-anchor</keyword>